<feature type="compositionally biased region" description="Basic and acidic residues" evidence="1">
    <location>
        <begin position="20"/>
        <end position="29"/>
    </location>
</feature>
<sequence length="51" mass="5855">MSVMQSILYNRAYTMLKEERTKGGGENKGEVQQSYEIYDATAEGARHDNRQ</sequence>
<reference evidence="2" key="1">
    <citation type="submission" date="2021-06" db="EMBL/GenBank/DDBJ databases">
        <authorList>
            <person name="Kallberg Y."/>
            <person name="Tangrot J."/>
            <person name="Rosling A."/>
        </authorList>
    </citation>
    <scope>NUCLEOTIDE SEQUENCE</scope>
    <source>
        <strain evidence="2">IA702</strain>
    </source>
</reference>
<evidence type="ECO:0000313" key="2">
    <source>
        <dbReference type="EMBL" id="CAG8605680.1"/>
    </source>
</evidence>
<name>A0A9N9GJ26_9GLOM</name>
<feature type="region of interest" description="Disordered" evidence="1">
    <location>
        <begin position="20"/>
        <end position="51"/>
    </location>
</feature>
<dbReference type="EMBL" id="CAJVPJ010001848">
    <property type="protein sequence ID" value="CAG8605680.1"/>
    <property type="molecule type" value="Genomic_DNA"/>
</dbReference>
<dbReference type="Proteomes" id="UP000789572">
    <property type="component" value="Unassembled WGS sequence"/>
</dbReference>
<keyword evidence="3" id="KW-1185">Reference proteome</keyword>
<protein>
    <submittedName>
        <fullName evidence="2">4455_t:CDS:1</fullName>
    </submittedName>
</protein>
<dbReference type="AlphaFoldDB" id="A0A9N9GJ26"/>
<evidence type="ECO:0000313" key="3">
    <source>
        <dbReference type="Proteomes" id="UP000789572"/>
    </source>
</evidence>
<comment type="caution">
    <text evidence="2">The sequence shown here is derived from an EMBL/GenBank/DDBJ whole genome shotgun (WGS) entry which is preliminary data.</text>
</comment>
<proteinExistence type="predicted"/>
<accession>A0A9N9GJ26</accession>
<evidence type="ECO:0000256" key="1">
    <source>
        <dbReference type="SAM" id="MobiDB-lite"/>
    </source>
</evidence>
<organism evidence="2 3">
    <name type="scientific">Paraglomus occultum</name>
    <dbReference type="NCBI Taxonomy" id="144539"/>
    <lineage>
        <taxon>Eukaryota</taxon>
        <taxon>Fungi</taxon>
        <taxon>Fungi incertae sedis</taxon>
        <taxon>Mucoromycota</taxon>
        <taxon>Glomeromycotina</taxon>
        <taxon>Glomeromycetes</taxon>
        <taxon>Paraglomerales</taxon>
        <taxon>Paraglomeraceae</taxon>
        <taxon>Paraglomus</taxon>
    </lineage>
</organism>
<gene>
    <name evidence="2" type="ORF">POCULU_LOCUS7697</name>
</gene>